<evidence type="ECO:0000256" key="9">
    <source>
        <dbReference type="SAM" id="SignalP"/>
    </source>
</evidence>
<comment type="caution">
    <text evidence="11">The sequence shown here is derived from an EMBL/GenBank/DDBJ whole genome shotgun (WGS) entry which is preliminary data.</text>
</comment>
<dbReference type="PANTHER" id="PTHR45828:SF9">
    <property type="entry name" value="CELL WALL INTEGRITY AND STRESS RESPONSE COMPONENT 4-LIKE-RELATED"/>
    <property type="match status" value="1"/>
</dbReference>
<keyword evidence="7" id="KW-0391">Immunity</keyword>
<feature type="chain" id="PRO_5008899044" description="Reelin domain-containing protein" evidence="9">
    <location>
        <begin position="24"/>
        <end position="177"/>
    </location>
</feature>
<dbReference type="Gene3D" id="2.60.40.4060">
    <property type="entry name" value="Reeler domain"/>
    <property type="match status" value="1"/>
</dbReference>
<keyword evidence="3" id="KW-0964">Secreted</keyword>
<dbReference type="EMBL" id="BDGG01000012">
    <property type="protein sequence ID" value="GAV05278.1"/>
    <property type="molecule type" value="Genomic_DNA"/>
</dbReference>
<dbReference type="STRING" id="947166.A0A1D1VZK9"/>
<dbReference type="InterPro" id="IPR002861">
    <property type="entry name" value="Reeler_dom"/>
</dbReference>
<dbReference type="Proteomes" id="UP000186922">
    <property type="component" value="Unassembled WGS sequence"/>
</dbReference>
<dbReference type="GO" id="GO:0045087">
    <property type="term" value="P:innate immune response"/>
    <property type="evidence" value="ECO:0007669"/>
    <property type="project" value="UniProtKB-KW"/>
</dbReference>
<evidence type="ECO:0000256" key="7">
    <source>
        <dbReference type="ARBA" id="ARBA00022859"/>
    </source>
</evidence>
<evidence type="ECO:0000313" key="12">
    <source>
        <dbReference type="Proteomes" id="UP000186922"/>
    </source>
</evidence>
<dbReference type="AlphaFoldDB" id="A0A1D1VZK9"/>
<dbReference type="CDD" id="cd08544">
    <property type="entry name" value="Reeler"/>
    <property type="match status" value="1"/>
</dbReference>
<dbReference type="InterPro" id="IPR042307">
    <property type="entry name" value="Reeler_sf"/>
</dbReference>
<evidence type="ECO:0000256" key="5">
    <source>
        <dbReference type="ARBA" id="ARBA00022588"/>
    </source>
</evidence>
<feature type="signal peptide" evidence="9">
    <location>
        <begin position="1"/>
        <end position="23"/>
    </location>
</feature>
<dbReference type="GO" id="GO:0042742">
    <property type="term" value="P:defense response to bacterium"/>
    <property type="evidence" value="ECO:0007669"/>
    <property type="project" value="UniProtKB-KW"/>
</dbReference>
<evidence type="ECO:0000256" key="8">
    <source>
        <dbReference type="ARBA" id="ARBA00023022"/>
    </source>
</evidence>
<dbReference type="GO" id="GO:0016020">
    <property type="term" value="C:membrane"/>
    <property type="evidence" value="ECO:0007669"/>
    <property type="project" value="TreeGrafter"/>
</dbReference>
<dbReference type="InterPro" id="IPR051237">
    <property type="entry name" value="Ferric-chelate_Red/DefProt"/>
</dbReference>
<comment type="subcellular location">
    <subcellularLocation>
        <location evidence="1">Secreted</location>
    </subcellularLocation>
</comment>
<keyword evidence="12" id="KW-1185">Reference proteome</keyword>
<keyword evidence="4" id="KW-0929">Antimicrobial</keyword>
<protein>
    <recommendedName>
        <fullName evidence="10">Reelin domain-containing protein</fullName>
    </recommendedName>
</protein>
<name>A0A1D1VZK9_RAMVA</name>
<evidence type="ECO:0000256" key="1">
    <source>
        <dbReference type="ARBA" id="ARBA00004613"/>
    </source>
</evidence>
<evidence type="ECO:0000256" key="6">
    <source>
        <dbReference type="ARBA" id="ARBA00022729"/>
    </source>
</evidence>
<evidence type="ECO:0000259" key="10">
    <source>
        <dbReference type="Pfam" id="PF02014"/>
    </source>
</evidence>
<evidence type="ECO:0000256" key="4">
    <source>
        <dbReference type="ARBA" id="ARBA00022529"/>
    </source>
</evidence>
<evidence type="ECO:0000256" key="3">
    <source>
        <dbReference type="ARBA" id="ARBA00022525"/>
    </source>
</evidence>
<dbReference type="Pfam" id="PF02014">
    <property type="entry name" value="Reeler"/>
    <property type="match status" value="1"/>
</dbReference>
<dbReference type="PANTHER" id="PTHR45828">
    <property type="entry name" value="CYTOCHROME B561/FERRIC REDUCTASE TRANSMEMBRANE"/>
    <property type="match status" value="1"/>
</dbReference>
<dbReference type="OrthoDB" id="6418377at2759"/>
<accession>A0A1D1VZK9</accession>
<evidence type="ECO:0000256" key="2">
    <source>
        <dbReference type="ARBA" id="ARBA00008501"/>
    </source>
</evidence>
<organism evidence="11 12">
    <name type="scientific">Ramazzottius varieornatus</name>
    <name type="common">Water bear</name>
    <name type="synonym">Tardigrade</name>
    <dbReference type="NCBI Taxonomy" id="947166"/>
    <lineage>
        <taxon>Eukaryota</taxon>
        <taxon>Metazoa</taxon>
        <taxon>Ecdysozoa</taxon>
        <taxon>Tardigrada</taxon>
        <taxon>Eutardigrada</taxon>
        <taxon>Parachela</taxon>
        <taxon>Hypsibioidea</taxon>
        <taxon>Ramazzottiidae</taxon>
        <taxon>Ramazzottius</taxon>
    </lineage>
</organism>
<gene>
    <name evidence="11" type="primary">RvY_15433-1</name>
    <name evidence="11" type="synonym">RvY_15433.1</name>
    <name evidence="11" type="ORF">RvY_15433</name>
</gene>
<keyword evidence="6 9" id="KW-0732">Signal</keyword>
<proteinExistence type="inferred from homology"/>
<feature type="domain" description="Reelin" evidence="10">
    <location>
        <begin position="33"/>
        <end position="166"/>
    </location>
</feature>
<keyword evidence="5" id="KW-0399">Innate immunity</keyword>
<sequence length="177" mass="19398">MVMSPLCFFLALLLLVSVENISAFPNGAPLQACQDLLPRHPAPPQSQANPYKLVVTPVQKYEKNIALQISVEGSGDDPFQQFFSVAGFLIQVRDDATGKFVGKLSNVPRTSKYACNTRAAVTHTDPGQKAVSGLQFVWEPQYEDLQKAVNVRVYATFVKNVATYWTPVASTPILISP</sequence>
<evidence type="ECO:0000313" key="11">
    <source>
        <dbReference type="EMBL" id="GAV05278.1"/>
    </source>
</evidence>
<dbReference type="GO" id="GO:0005576">
    <property type="term" value="C:extracellular region"/>
    <property type="evidence" value="ECO:0007669"/>
    <property type="project" value="UniProtKB-SubCell"/>
</dbReference>
<keyword evidence="8" id="KW-0044">Antibiotic</keyword>
<comment type="similarity">
    <text evidence="2">Belongs to the insect defense protein family.</text>
</comment>
<reference evidence="11 12" key="1">
    <citation type="journal article" date="2016" name="Nat. Commun.">
        <title>Extremotolerant tardigrade genome and improved radiotolerance of human cultured cells by tardigrade-unique protein.</title>
        <authorList>
            <person name="Hashimoto T."/>
            <person name="Horikawa D.D."/>
            <person name="Saito Y."/>
            <person name="Kuwahara H."/>
            <person name="Kozuka-Hata H."/>
            <person name="Shin-I T."/>
            <person name="Minakuchi Y."/>
            <person name="Ohishi K."/>
            <person name="Motoyama A."/>
            <person name="Aizu T."/>
            <person name="Enomoto A."/>
            <person name="Kondo K."/>
            <person name="Tanaka S."/>
            <person name="Hara Y."/>
            <person name="Koshikawa S."/>
            <person name="Sagara H."/>
            <person name="Miura T."/>
            <person name="Yokobori S."/>
            <person name="Miyagawa K."/>
            <person name="Suzuki Y."/>
            <person name="Kubo T."/>
            <person name="Oyama M."/>
            <person name="Kohara Y."/>
            <person name="Fujiyama A."/>
            <person name="Arakawa K."/>
            <person name="Katayama T."/>
            <person name="Toyoda A."/>
            <person name="Kunieda T."/>
        </authorList>
    </citation>
    <scope>NUCLEOTIDE SEQUENCE [LARGE SCALE GENOMIC DNA]</scope>
    <source>
        <strain evidence="11 12">YOKOZUNA-1</strain>
    </source>
</reference>